<comment type="caution">
    <text evidence="1">The sequence shown here is derived from an EMBL/GenBank/DDBJ whole genome shotgun (WGS) entry which is preliminary data.</text>
</comment>
<dbReference type="Proteomes" id="UP000787472">
    <property type="component" value="Unassembled WGS sequence"/>
</dbReference>
<sequence>MSKTRRSLEDDFFESDADFELEFRETHLEKRDKHRRQTEVRRKMEDKIERRRMAEQLGMYLDDSIFSQDRHP</sequence>
<name>A0A9E5MLL2_9GAMM</name>
<organism evidence="1 2">
    <name type="scientific">Pseudomaricurvus hydrocarbonicus</name>
    <dbReference type="NCBI Taxonomy" id="1470433"/>
    <lineage>
        <taxon>Bacteria</taxon>
        <taxon>Pseudomonadati</taxon>
        <taxon>Pseudomonadota</taxon>
        <taxon>Gammaproteobacteria</taxon>
        <taxon>Cellvibrionales</taxon>
        <taxon>Cellvibrionaceae</taxon>
        <taxon>Pseudomaricurvus</taxon>
    </lineage>
</organism>
<accession>A0A9E5MLL2</accession>
<dbReference type="EMBL" id="JAAONZ010000003">
    <property type="protein sequence ID" value="NHO64838.1"/>
    <property type="molecule type" value="Genomic_DNA"/>
</dbReference>
<proteinExistence type="predicted"/>
<reference evidence="1" key="1">
    <citation type="submission" date="2020-03" db="EMBL/GenBank/DDBJ databases">
        <authorList>
            <person name="Guo F."/>
        </authorList>
    </citation>
    <scope>NUCLEOTIDE SEQUENCE</scope>
    <source>
        <strain evidence="1">JCM 30134</strain>
    </source>
</reference>
<gene>
    <name evidence="1" type="ORF">G8770_04710</name>
</gene>
<evidence type="ECO:0000313" key="2">
    <source>
        <dbReference type="Proteomes" id="UP000787472"/>
    </source>
</evidence>
<protein>
    <submittedName>
        <fullName evidence="1">Uncharacterized protein</fullName>
    </submittedName>
</protein>
<dbReference type="AlphaFoldDB" id="A0A9E5MLL2"/>
<dbReference type="RefSeq" id="WP_167182468.1">
    <property type="nucleotide sequence ID" value="NZ_JAAONZ010000003.1"/>
</dbReference>
<keyword evidence="2" id="KW-1185">Reference proteome</keyword>
<evidence type="ECO:0000313" key="1">
    <source>
        <dbReference type="EMBL" id="NHO64838.1"/>
    </source>
</evidence>